<protein>
    <submittedName>
        <fullName evidence="1">Uncharacterized protein</fullName>
    </submittedName>
</protein>
<accession>A0AAV7UTH4</accession>
<dbReference type="AlphaFoldDB" id="A0AAV7UTH4"/>
<evidence type="ECO:0000313" key="2">
    <source>
        <dbReference type="Proteomes" id="UP001066276"/>
    </source>
</evidence>
<evidence type="ECO:0000313" key="1">
    <source>
        <dbReference type="EMBL" id="KAJ1192393.1"/>
    </source>
</evidence>
<organism evidence="1 2">
    <name type="scientific">Pleurodeles waltl</name>
    <name type="common">Iberian ribbed newt</name>
    <dbReference type="NCBI Taxonomy" id="8319"/>
    <lineage>
        <taxon>Eukaryota</taxon>
        <taxon>Metazoa</taxon>
        <taxon>Chordata</taxon>
        <taxon>Craniata</taxon>
        <taxon>Vertebrata</taxon>
        <taxon>Euteleostomi</taxon>
        <taxon>Amphibia</taxon>
        <taxon>Batrachia</taxon>
        <taxon>Caudata</taxon>
        <taxon>Salamandroidea</taxon>
        <taxon>Salamandridae</taxon>
        <taxon>Pleurodelinae</taxon>
        <taxon>Pleurodeles</taxon>
    </lineage>
</organism>
<dbReference type="EMBL" id="JANPWB010000004">
    <property type="protein sequence ID" value="KAJ1192393.1"/>
    <property type="molecule type" value="Genomic_DNA"/>
</dbReference>
<reference evidence="1" key="1">
    <citation type="journal article" date="2022" name="bioRxiv">
        <title>Sequencing and chromosome-scale assembly of the giantPleurodeles waltlgenome.</title>
        <authorList>
            <person name="Brown T."/>
            <person name="Elewa A."/>
            <person name="Iarovenko S."/>
            <person name="Subramanian E."/>
            <person name="Araus A.J."/>
            <person name="Petzold A."/>
            <person name="Susuki M."/>
            <person name="Suzuki K.-i.T."/>
            <person name="Hayashi T."/>
            <person name="Toyoda A."/>
            <person name="Oliveira C."/>
            <person name="Osipova E."/>
            <person name="Leigh N.D."/>
            <person name="Simon A."/>
            <person name="Yun M.H."/>
        </authorList>
    </citation>
    <scope>NUCLEOTIDE SEQUENCE</scope>
    <source>
        <strain evidence="1">20211129_DDA</strain>
        <tissue evidence="1">Liver</tissue>
    </source>
</reference>
<gene>
    <name evidence="1" type="ORF">NDU88_001700</name>
</gene>
<proteinExistence type="predicted"/>
<comment type="caution">
    <text evidence="1">The sequence shown here is derived from an EMBL/GenBank/DDBJ whole genome shotgun (WGS) entry which is preliminary data.</text>
</comment>
<sequence>MGNRCYVKRPAESRWERGEALTVRGADQPRSAGVKLRCRVSFVALYCGDRARWGKDRSPRRDARAPCRLPTPCRDTWNLRRPPWGPLRIVEYFRGSVGV</sequence>
<name>A0AAV7UTH4_PLEWA</name>
<keyword evidence="2" id="KW-1185">Reference proteome</keyword>
<dbReference type="Proteomes" id="UP001066276">
    <property type="component" value="Chromosome 2_2"/>
</dbReference>